<comment type="caution">
    <text evidence="2">The sequence shown here is derived from an EMBL/GenBank/DDBJ whole genome shotgun (WGS) entry which is preliminary data.</text>
</comment>
<evidence type="ECO:0000256" key="1">
    <source>
        <dbReference type="SAM" id="MobiDB-lite"/>
    </source>
</evidence>
<dbReference type="EMBL" id="JAULUE010002063">
    <property type="protein sequence ID" value="KAK5880678.1"/>
    <property type="molecule type" value="Genomic_DNA"/>
</dbReference>
<feature type="region of interest" description="Disordered" evidence="1">
    <location>
        <begin position="1"/>
        <end position="64"/>
    </location>
</feature>
<evidence type="ECO:0000313" key="3">
    <source>
        <dbReference type="Proteomes" id="UP001335648"/>
    </source>
</evidence>
<name>A0AAN8B8Q9_9TELE</name>
<organism evidence="2 3">
    <name type="scientific">Champsocephalus esox</name>
    <name type="common">pike icefish</name>
    <dbReference type="NCBI Taxonomy" id="159716"/>
    <lineage>
        <taxon>Eukaryota</taxon>
        <taxon>Metazoa</taxon>
        <taxon>Chordata</taxon>
        <taxon>Craniata</taxon>
        <taxon>Vertebrata</taxon>
        <taxon>Euteleostomi</taxon>
        <taxon>Actinopterygii</taxon>
        <taxon>Neopterygii</taxon>
        <taxon>Teleostei</taxon>
        <taxon>Neoteleostei</taxon>
        <taxon>Acanthomorphata</taxon>
        <taxon>Eupercaria</taxon>
        <taxon>Perciformes</taxon>
        <taxon>Notothenioidei</taxon>
        <taxon>Channichthyidae</taxon>
        <taxon>Champsocephalus</taxon>
    </lineage>
</organism>
<reference evidence="2 3" key="1">
    <citation type="journal article" date="2023" name="Mol. Biol. Evol.">
        <title>Genomics of Secondarily Temperate Adaptation in the Only Non-Antarctic Icefish.</title>
        <authorList>
            <person name="Rivera-Colon A.G."/>
            <person name="Rayamajhi N."/>
            <person name="Minhas B.F."/>
            <person name="Madrigal G."/>
            <person name="Bilyk K.T."/>
            <person name="Yoon V."/>
            <person name="Hune M."/>
            <person name="Gregory S."/>
            <person name="Cheng C.H.C."/>
            <person name="Catchen J.M."/>
        </authorList>
    </citation>
    <scope>NUCLEOTIDE SEQUENCE [LARGE SCALE GENOMIC DNA]</scope>
    <source>
        <strain evidence="2">JC2023a</strain>
    </source>
</reference>
<dbReference type="Proteomes" id="UP001335648">
    <property type="component" value="Unassembled WGS sequence"/>
</dbReference>
<feature type="compositionally biased region" description="Basic and acidic residues" evidence="1">
    <location>
        <begin position="21"/>
        <end position="30"/>
    </location>
</feature>
<dbReference type="AlphaFoldDB" id="A0AAN8B8Q9"/>
<evidence type="ECO:0000313" key="2">
    <source>
        <dbReference type="EMBL" id="KAK5880678.1"/>
    </source>
</evidence>
<keyword evidence="3" id="KW-1185">Reference proteome</keyword>
<sequence>MKKFKVSALQNKSRSSQRRNQRSEPRRDGARGPILAETEPEVRASQRRNQRSSLAGRTRSDQKRVVCVFVKRTDNTRLRVF</sequence>
<proteinExistence type="predicted"/>
<protein>
    <submittedName>
        <fullName evidence="2">Uncharacterized protein</fullName>
    </submittedName>
</protein>
<accession>A0AAN8B8Q9</accession>
<gene>
    <name evidence="2" type="ORF">CesoFtcFv8_021561</name>
</gene>